<name>A0A1Z4JAU2_LEPBY</name>
<dbReference type="Proteomes" id="UP000217895">
    <property type="component" value="Chromosome"/>
</dbReference>
<proteinExistence type="predicted"/>
<keyword evidence="2" id="KW-1185">Reference proteome</keyword>
<dbReference type="AlphaFoldDB" id="A0A1Z4JAU2"/>
<organism evidence="1 2">
    <name type="scientific">Leptolyngbya boryana NIES-2135</name>
    <dbReference type="NCBI Taxonomy" id="1973484"/>
    <lineage>
        <taxon>Bacteria</taxon>
        <taxon>Bacillati</taxon>
        <taxon>Cyanobacteriota</taxon>
        <taxon>Cyanophyceae</taxon>
        <taxon>Leptolyngbyales</taxon>
        <taxon>Leptolyngbyaceae</taxon>
        <taxon>Leptolyngbya group</taxon>
        <taxon>Leptolyngbya</taxon>
    </lineage>
</organism>
<protein>
    <recommendedName>
        <fullName evidence="3">ATPase involved in DNA repair</fullName>
    </recommendedName>
</protein>
<dbReference type="EMBL" id="AP018203">
    <property type="protein sequence ID" value="BAY53851.1"/>
    <property type="molecule type" value="Genomic_DNA"/>
</dbReference>
<evidence type="ECO:0008006" key="3">
    <source>
        <dbReference type="Google" id="ProtNLM"/>
    </source>
</evidence>
<reference evidence="1 2" key="1">
    <citation type="submission" date="2017-06" db="EMBL/GenBank/DDBJ databases">
        <title>Genome sequencing of cyanobaciteial culture collection at National Institute for Environmental Studies (NIES).</title>
        <authorList>
            <person name="Hirose Y."/>
            <person name="Shimura Y."/>
            <person name="Fujisawa T."/>
            <person name="Nakamura Y."/>
            <person name="Kawachi M."/>
        </authorList>
    </citation>
    <scope>NUCLEOTIDE SEQUENCE [LARGE SCALE GENOMIC DNA]</scope>
    <source>
        <strain evidence="1 2">NIES-2135</strain>
    </source>
</reference>
<evidence type="ECO:0000313" key="2">
    <source>
        <dbReference type="Proteomes" id="UP000217895"/>
    </source>
</evidence>
<accession>A0A1Z4JAU2</accession>
<evidence type="ECO:0000313" key="1">
    <source>
        <dbReference type="EMBL" id="BAY53851.1"/>
    </source>
</evidence>
<gene>
    <name evidence="1" type="ORF">NIES2135_06630</name>
</gene>
<sequence length="134" mass="15153">MSRKKRTSRILEKAEIRISGLKAVDPAMDFGESRSVVHMSVQIDRLRSHIEDYNRALTFLDSSKKQIEELEKSLGDLSDRMLTGVAFKYGKDSREYEMAGGTRKSDRIRKSSIARIKATKGAKITPETETEQSA</sequence>